<protein>
    <submittedName>
        <fullName evidence="1">Uncharacterized protein</fullName>
    </submittedName>
</protein>
<dbReference type="EMBL" id="RBLC01000003">
    <property type="protein sequence ID" value="RKS21940.1"/>
    <property type="molecule type" value="Genomic_DNA"/>
</dbReference>
<name>A0A495M9L8_9FLAO</name>
<dbReference type="Proteomes" id="UP000277579">
    <property type="component" value="Unassembled WGS sequence"/>
</dbReference>
<comment type="caution">
    <text evidence="1">The sequence shown here is derived from an EMBL/GenBank/DDBJ whole genome shotgun (WGS) entry which is preliminary data.</text>
</comment>
<accession>A0A495M9L8</accession>
<dbReference type="AlphaFoldDB" id="A0A495M9L8"/>
<sequence length="73" mass="8565">MYTVAVQETPTLAIARSIFMVFRSLSFTKKRIKCDIAAFQHPHEMQEDWQMKEKSAFQCKNSLLTIDLKLNKQ</sequence>
<keyword evidence="2" id="KW-1185">Reference proteome</keyword>
<organism evidence="1 2">
    <name type="scientific">Flavobacterium endophyticum</name>
    <dbReference type="NCBI Taxonomy" id="1540163"/>
    <lineage>
        <taxon>Bacteria</taxon>
        <taxon>Pseudomonadati</taxon>
        <taxon>Bacteroidota</taxon>
        <taxon>Flavobacteriia</taxon>
        <taxon>Flavobacteriales</taxon>
        <taxon>Flavobacteriaceae</taxon>
        <taxon>Flavobacterium</taxon>
    </lineage>
</organism>
<reference evidence="1 2" key="1">
    <citation type="submission" date="2018-10" db="EMBL/GenBank/DDBJ databases">
        <title>Genomic Encyclopedia of Archaeal and Bacterial Type Strains, Phase II (KMG-II): from individual species to whole genera.</title>
        <authorList>
            <person name="Goeker M."/>
        </authorList>
    </citation>
    <scope>NUCLEOTIDE SEQUENCE [LARGE SCALE GENOMIC DNA]</scope>
    <source>
        <strain evidence="1 2">DSM 29537</strain>
    </source>
</reference>
<evidence type="ECO:0000313" key="2">
    <source>
        <dbReference type="Proteomes" id="UP000277579"/>
    </source>
</evidence>
<gene>
    <name evidence="1" type="ORF">CLV94_2575</name>
</gene>
<proteinExistence type="predicted"/>
<evidence type="ECO:0000313" key="1">
    <source>
        <dbReference type="EMBL" id="RKS21940.1"/>
    </source>
</evidence>